<name>A0AAE3QEQ5_9HYPH</name>
<dbReference type="EMBL" id="JALDYZ010000003">
    <property type="protein sequence ID" value="MDI7921966.1"/>
    <property type="molecule type" value="Genomic_DNA"/>
</dbReference>
<organism evidence="3 4">
    <name type="scientific">Ferirhizobium litorale</name>
    <dbReference type="NCBI Taxonomy" id="2927786"/>
    <lineage>
        <taxon>Bacteria</taxon>
        <taxon>Pseudomonadati</taxon>
        <taxon>Pseudomonadota</taxon>
        <taxon>Alphaproteobacteria</taxon>
        <taxon>Hyphomicrobiales</taxon>
        <taxon>Rhizobiaceae</taxon>
        <taxon>Ferirhizobium</taxon>
    </lineage>
</organism>
<dbReference type="AlphaFoldDB" id="A0AAE3QEQ5"/>
<dbReference type="GO" id="GO:0046872">
    <property type="term" value="F:metal ion binding"/>
    <property type="evidence" value="ECO:0007669"/>
    <property type="project" value="UniProtKB-KW"/>
</dbReference>
<dbReference type="InterPro" id="IPR017969">
    <property type="entry name" value="Heavy-metal-associated_CS"/>
</dbReference>
<keyword evidence="1" id="KW-0479">Metal-binding</keyword>
<reference evidence="3" key="1">
    <citation type="submission" date="2022-03" db="EMBL/GenBank/DDBJ databases">
        <title>Fererhizobium litorale gen. nov., sp. nov., isolated from sandy sediments of the Sea of Japan seashore.</title>
        <authorList>
            <person name="Romanenko L."/>
            <person name="Kurilenko V."/>
            <person name="Otstavnykh N."/>
            <person name="Svetashev V."/>
            <person name="Tekutyeva L."/>
            <person name="Isaeva M."/>
            <person name="Mikhailov V."/>
        </authorList>
    </citation>
    <scope>NUCLEOTIDE SEQUENCE</scope>
    <source>
        <strain evidence="3">KMM 9576</strain>
    </source>
</reference>
<evidence type="ECO:0000256" key="1">
    <source>
        <dbReference type="ARBA" id="ARBA00022723"/>
    </source>
</evidence>
<dbReference type="PROSITE" id="PS01047">
    <property type="entry name" value="HMA_1"/>
    <property type="match status" value="1"/>
</dbReference>
<proteinExistence type="predicted"/>
<dbReference type="Pfam" id="PF00403">
    <property type="entry name" value="HMA"/>
    <property type="match status" value="1"/>
</dbReference>
<dbReference type="PROSITE" id="PS50846">
    <property type="entry name" value="HMA_2"/>
    <property type="match status" value="1"/>
</dbReference>
<evidence type="ECO:0000313" key="4">
    <source>
        <dbReference type="Proteomes" id="UP001161580"/>
    </source>
</evidence>
<keyword evidence="4" id="KW-1185">Reference proteome</keyword>
<dbReference type="Gene3D" id="3.30.70.100">
    <property type="match status" value="1"/>
</dbReference>
<evidence type="ECO:0000259" key="2">
    <source>
        <dbReference type="PROSITE" id="PS50846"/>
    </source>
</evidence>
<sequence>MQRYKIEDMSCDHCVRTVEKAIRSVDPQATVTIDLATKEVSVATAAGPAPIAEALKNAGYECQPI</sequence>
<dbReference type="InterPro" id="IPR036163">
    <property type="entry name" value="HMA_dom_sf"/>
</dbReference>
<evidence type="ECO:0000313" key="3">
    <source>
        <dbReference type="EMBL" id="MDI7921966.1"/>
    </source>
</evidence>
<accession>A0AAE3QEQ5</accession>
<protein>
    <submittedName>
        <fullName evidence="3">Heavy-metal-associated domain-containing protein</fullName>
    </submittedName>
</protein>
<dbReference type="SUPFAM" id="SSF55008">
    <property type="entry name" value="HMA, heavy metal-associated domain"/>
    <property type="match status" value="1"/>
</dbReference>
<comment type="caution">
    <text evidence="3">The sequence shown here is derived from an EMBL/GenBank/DDBJ whole genome shotgun (WGS) entry which is preliminary data.</text>
</comment>
<feature type="domain" description="HMA" evidence="2">
    <location>
        <begin position="1"/>
        <end position="63"/>
    </location>
</feature>
<dbReference type="InterPro" id="IPR006121">
    <property type="entry name" value="HMA_dom"/>
</dbReference>
<dbReference type="CDD" id="cd00371">
    <property type="entry name" value="HMA"/>
    <property type="match status" value="1"/>
</dbReference>
<dbReference type="Proteomes" id="UP001161580">
    <property type="component" value="Unassembled WGS sequence"/>
</dbReference>
<dbReference type="RefSeq" id="WP_311786018.1">
    <property type="nucleotide sequence ID" value="NZ_JALDYY010000003.1"/>
</dbReference>
<gene>
    <name evidence="3" type="ORF">MRS75_07665</name>
</gene>